<sequence length="670" mass="74647">MSKSTSVRKFGISAVALAMLATVGFTPIASAADPVEENPATFSIVPKGINYQSDKLRPEKAERSQETIQKLSKYGFETKTNSTRCGTAPKLDERDKTRMIETWNAIRSMAGVPTLVGAPSNDARWRGAQEGAFSMSISGTISHGLDPAKDFKCRTPGGVEATGSSNIAAGHYGPADVLIDYMHDYGHPSVGHRLNMLNPAIKKTTFGVVNKVSTLGTLPGAADLDYSVPFKNPVFWPAPGYIPKNLMTSGWSISTKSGWDATGLKMNQPTSLKELSGNSFRTVAVNQKEAKPIDSQYMSSASSQVSHVRTEALRLPEKLNTDIVKTFLAKFPTNKGTFVYPVKVFENLKTFEAPKWHVGYKRAADNLKFHLRATPGTQVRAFVKRGAKGDWELLTKLGKEADQWLKVTTYSDRPDFNLDLNGYGLKAGDLVKLVAENDLGMHDRGIVLVQPREVVLVTSNWKGKSNFKDLAPKDLFYSEINEAKVNGITTGYPDKTFRPLANVERLAVMAFLYRMAGSPEVKLPNTSPFADVPRNSPWFKAIYWGYSNKITTGWVRNGKRYFEPRSPIARNAMAAFMFRFAKQFPNRVQPEMVTLPFLKTTPSRLKDISGDYFINQIRWLERAKITTGFADKGNTRTYRPLEPVHRDAMIAFLYRLQRNHLKDNKVVTIK</sequence>
<proteinExistence type="predicted"/>
<dbReference type="STRING" id="1912795.BK816_00395"/>
<evidence type="ECO:0000256" key="1">
    <source>
        <dbReference type="SAM" id="SignalP"/>
    </source>
</evidence>
<evidence type="ECO:0000313" key="3">
    <source>
        <dbReference type="EMBL" id="AOZ71938.1"/>
    </source>
</evidence>
<protein>
    <recommendedName>
        <fullName evidence="2">SLH domain-containing protein</fullName>
    </recommendedName>
</protein>
<dbReference type="KEGG" id="avu:BK816_00395"/>
<reference evidence="3 4" key="1">
    <citation type="submission" date="2016-10" db="EMBL/GenBank/DDBJ databases">
        <title>Actinomyces aegypiusis sp. nov., isolated from the Aegypius monachus in Qinghai Tibet Plateau China.</title>
        <authorList>
            <person name="Wang Y."/>
        </authorList>
    </citation>
    <scope>NUCLEOTIDE SEQUENCE [LARGE SCALE GENOMIC DNA]</scope>
    <source>
        <strain evidence="3 4">VUL4_3</strain>
    </source>
</reference>
<dbReference type="InterPro" id="IPR035940">
    <property type="entry name" value="CAP_sf"/>
</dbReference>
<dbReference type="Gene3D" id="3.40.33.10">
    <property type="entry name" value="CAP"/>
    <property type="match status" value="1"/>
</dbReference>
<keyword evidence="4" id="KW-1185">Reference proteome</keyword>
<organism evidence="3 4">
    <name type="scientific">Boudabousia tangfeifanii</name>
    <dbReference type="NCBI Taxonomy" id="1912795"/>
    <lineage>
        <taxon>Bacteria</taxon>
        <taxon>Bacillati</taxon>
        <taxon>Actinomycetota</taxon>
        <taxon>Actinomycetes</taxon>
        <taxon>Actinomycetales</taxon>
        <taxon>Actinomycetaceae</taxon>
        <taxon>Boudabousia</taxon>
    </lineage>
</organism>
<evidence type="ECO:0000259" key="2">
    <source>
        <dbReference type="PROSITE" id="PS51272"/>
    </source>
</evidence>
<keyword evidence="1" id="KW-0732">Signal</keyword>
<accession>A0A1D9MIB1</accession>
<dbReference type="EMBL" id="CP017812">
    <property type="protein sequence ID" value="AOZ71938.1"/>
    <property type="molecule type" value="Genomic_DNA"/>
</dbReference>
<gene>
    <name evidence="3" type="ORF">BK816_00395</name>
</gene>
<dbReference type="CDD" id="cd05379">
    <property type="entry name" value="CAP_bacterial"/>
    <property type="match status" value="1"/>
</dbReference>
<name>A0A1D9MIB1_9ACTO</name>
<dbReference type="PROSITE" id="PS51272">
    <property type="entry name" value="SLH"/>
    <property type="match status" value="3"/>
</dbReference>
<dbReference type="Proteomes" id="UP000176288">
    <property type="component" value="Chromosome"/>
</dbReference>
<evidence type="ECO:0000313" key="4">
    <source>
        <dbReference type="Proteomes" id="UP000176288"/>
    </source>
</evidence>
<dbReference type="InterPro" id="IPR001119">
    <property type="entry name" value="SLH_dom"/>
</dbReference>
<dbReference type="AlphaFoldDB" id="A0A1D9MIB1"/>
<feature type="chain" id="PRO_5009443674" description="SLH domain-containing protein" evidence="1">
    <location>
        <begin position="32"/>
        <end position="670"/>
    </location>
</feature>
<dbReference type="RefSeq" id="WP_071163404.1">
    <property type="nucleotide sequence ID" value="NZ_CP017812.1"/>
</dbReference>
<dbReference type="OrthoDB" id="9764271at2"/>
<feature type="domain" description="SLH" evidence="2">
    <location>
        <begin position="463"/>
        <end position="526"/>
    </location>
</feature>
<dbReference type="Pfam" id="PF00395">
    <property type="entry name" value="SLH"/>
    <property type="match status" value="1"/>
</dbReference>
<feature type="domain" description="SLH" evidence="2">
    <location>
        <begin position="529"/>
        <end position="591"/>
    </location>
</feature>
<feature type="signal peptide" evidence="1">
    <location>
        <begin position="1"/>
        <end position="31"/>
    </location>
</feature>
<feature type="domain" description="SLH" evidence="2">
    <location>
        <begin position="600"/>
        <end position="667"/>
    </location>
</feature>